<keyword evidence="2" id="KW-1185">Reference proteome</keyword>
<name>A0A1H8TEY3_9PSEU</name>
<organism evidence="1 2">
    <name type="scientific">Amycolatopsis saalfeldensis</name>
    <dbReference type="NCBI Taxonomy" id="394193"/>
    <lineage>
        <taxon>Bacteria</taxon>
        <taxon>Bacillati</taxon>
        <taxon>Actinomycetota</taxon>
        <taxon>Actinomycetes</taxon>
        <taxon>Pseudonocardiales</taxon>
        <taxon>Pseudonocardiaceae</taxon>
        <taxon>Amycolatopsis</taxon>
    </lineage>
</organism>
<evidence type="ECO:0000313" key="1">
    <source>
        <dbReference type="EMBL" id="SEO89650.1"/>
    </source>
</evidence>
<reference evidence="1 2" key="1">
    <citation type="submission" date="2016-10" db="EMBL/GenBank/DDBJ databases">
        <authorList>
            <person name="de Groot N.N."/>
        </authorList>
    </citation>
    <scope>NUCLEOTIDE SEQUENCE [LARGE SCALE GENOMIC DNA]</scope>
    <source>
        <strain evidence="1 2">DSM 44993</strain>
    </source>
</reference>
<dbReference type="Proteomes" id="UP000198582">
    <property type="component" value="Unassembled WGS sequence"/>
</dbReference>
<dbReference type="STRING" id="394193.SAMN04489732_102592"/>
<evidence type="ECO:0000313" key="2">
    <source>
        <dbReference type="Proteomes" id="UP000198582"/>
    </source>
</evidence>
<dbReference type="InterPro" id="IPR049975">
    <property type="entry name" value="SAV_915-like_dom"/>
</dbReference>
<accession>A0A1H8TEY3</accession>
<dbReference type="NCBIfam" id="NF042914">
    <property type="entry name" value="SAV915_dom"/>
    <property type="match status" value="2"/>
</dbReference>
<protein>
    <recommendedName>
        <fullName evidence="3">SseB protein N-terminal domain-containing protein</fullName>
    </recommendedName>
</protein>
<proteinExistence type="predicted"/>
<dbReference type="EMBL" id="FOEF01000002">
    <property type="protein sequence ID" value="SEO89650.1"/>
    <property type="molecule type" value="Genomic_DNA"/>
</dbReference>
<evidence type="ECO:0008006" key="3">
    <source>
        <dbReference type="Google" id="ProtNLM"/>
    </source>
</evidence>
<gene>
    <name evidence="1" type="ORF">SAMN04489732_102592</name>
</gene>
<sequence length="195" mass="20892">MDRSARKRRVPAVLDADEVDYLPPEVWVPIRPPAEGATEVALELRETASNGLALVAFSSAEALVAGCGSGQLFVTIPAADLKRLRHVVGFSCVVLDQGLPEHAQDGPLPEVVADDSLTSGLVYLPSRPHSLGASQADIKLFELETGEIALLAYSSPQQLRACRGAKQPWVSIPPDTVEETCYQLGADIVVFDHKP</sequence>
<dbReference type="AlphaFoldDB" id="A0A1H8TEY3"/>